<dbReference type="STRING" id="643674.PAEH1_07800"/>
<feature type="binding site" evidence="11">
    <location>
        <position position="87"/>
    </location>
    <ligand>
        <name>substrate</name>
    </ligand>
</feature>
<dbReference type="SUPFAM" id="SSF52540">
    <property type="entry name" value="P-loop containing nucleoside triphosphate hydrolases"/>
    <property type="match status" value="1"/>
</dbReference>
<accession>A0A1U9K0D4</accession>
<dbReference type="GO" id="GO:0005829">
    <property type="term" value="C:cytosol"/>
    <property type="evidence" value="ECO:0007669"/>
    <property type="project" value="TreeGrafter"/>
</dbReference>
<comment type="subunit">
    <text evidence="11">Monomer.</text>
</comment>
<dbReference type="InterPro" id="IPR000623">
    <property type="entry name" value="Shikimate_kinase/TSH1"/>
</dbReference>
<evidence type="ECO:0000256" key="11">
    <source>
        <dbReference type="HAMAP-Rule" id="MF_00109"/>
    </source>
</evidence>
<comment type="catalytic activity">
    <reaction evidence="10 11">
        <text>shikimate + ATP = 3-phosphoshikimate + ADP + H(+)</text>
        <dbReference type="Rhea" id="RHEA:13121"/>
        <dbReference type="ChEBI" id="CHEBI:15378"/>
        <dbReference type="ChEBI" id="CHEBI:30616"/>
        <dbReference type="ChEBI" id="CHEBI:36208"/>
        <dbReference type="ChEBI" id="CHEBI:145989"/>
        <dbReference type="ChEBI" id="CHEBI:456216"/>
        <dbReference type="EC" id="2.7.1.71"/>
    </reaction>
</comment>
<feature type="binding site" evidence="11">
    <location>
        <position position="63"/>
    </location>
    <ligand>
        <name>substrate</name>
    </ligand>
</feature>
<dbReference type="PRINTS" id="PR01100">
    <property type="entry name" value="SHIKIMTKNASE"/>
</dbReference>
<dbReference type="GO" id="GO:0008652">
    <property type="term" value="P:amino acid biosynthetic process"/>
    <property type="evidence" value="ECO:0007669"/>
    <property type="project" value="UniProtKB-KW"/>
</dbReference>
<gene>
    <name evidence="11" type="primary">aroK</name>
    <name evidence="12" type="ORF">PAEH1_07800</name>
</gene>
<dbReference type="Pfam" id="PF01202">
    <property type="entry name" value="SKI"/>
    <property type="match status" value="1"/>
</dbReference>
<dbReference type="InterPro" id="IPR027417">
    <property type="entry name" value="P-loop_NTPase"/>
</dbReference>
<dbReference type="PROSITE" id="PS01128">
    <property type="entry name" value="SHIKIMATE_KINASE"/>
    <property type="match status" value="1"/>
</dbReference>
<keyword evidence="9 11" id="KW-0057">Aromatic amino acid biosynthesis</keyword>
<sequence>MIDFLSADLMQNEILTPLSPEDLQQLVQPANKPIFLVGMMGAGKTTLGRQLARYLKRDFYDLDQELIERCGVPVATIFDIEGEAGFRKRETMELDICSRRPATVLATGGGAVLAEANQNMLSQRGTVVYLRANVNELYRRLERDKTRPLLQTANPQQRIEELLRQREPIYEALADVIFETGSAPVHTVIKQLLSVLKEQEVI</sequence>
<dbReference type="CDD" id="cd00464">
    <property type="entry name" value="SK"/>
    <property type="match status" value="1"/>
</dbReference>
<dbReference type="InterPro" id="IPR023000">
    <property type="entry name" value="Shikimate_kinase_CS"/>
</dbReference>
<feature type="binding site" evidence="11">
    <location>
        <position position="45"/>
    </location>
    <ligand>
        <name>Mg(2+)</name>
        <dbReference type="ChEBI" id="CHEBI:18420"/>
    </ligand>
</feature>
<comment type="caution">
    <text evidence="11">Lacks conserved residue(s) required for the propagation of feature annotation.</text>
</comment>
<keyword evidence="7 11" id="KW-0418">Kinase</keyword>
<dbReference type="GO" id="GO:0009073">
    <property type="term" value="P:aromatic amino acid family biosynthetic process"/>
    <property type="evidence" value="ECO:0007669"/>
    <property type="project" value="UniProtKB-KW"/>
</dbReference>
<keyword evidence="4 11" id="KW-0028">Amino-acid biosynthesis</keyword>
<name>A0A1U9K0D4_9BURK</name>
<keyword evidence="5 11" id="KW-0808">Transferase</keyword>
<feature type="binding site" evidence="11">
    <location>
        <position position="109"/>
    </location>
    <ligand>
        <name>substrate</name>
    </ligand>
</feature>
<dbReference type="EC" id="2.7.1.71" evidence="3 11"/>
<dbReference type="GO" id="GO:0005524">
    <property type="term" value="F:ATP binding"/>
    <property type="evidence" value="ECO:0007669"/>
    <property type="project" value="UniProtKB-UniRule"/>
</dbReference>
<feature type="binding site" evidence="11">
    <location>
        <position position="147"/>
    </location>
    <ligand>
        <name>ATP</name>
        <dbReference type="ChEBI" id="CHEBI:30616"/>
    </ligand>
</feature>
<organism evidence="12 13">
    <name type="scientific">Paenalcaligenes hominis</name>
    <dbReference type="NCBI Taxonomy" id="643674"/>
    <lineage>
        <taxon>Bacteria</taxon>
        <taxon>Pseudomonadati</taxon>
        <taxon>Pseudomonadota</taxon>
        <taxon>Betaproteobacteria</taxon>
        <taxon>Burkholderiales</taxon>
        <taxon>Alcaligenaceae</taxon>
        <taxon>Paenalcaligenes</taxon>
    </lineage>
</organism>
<keyword evidence="11" id="KW-0963">Cytoplasm</keyword>
<feature type="binding site" evidence="11">
    <location>
        <position position="166"/>
    </location>
    <ligand>
        <name>substrate</name>
    </ligand>
</feature>
<dbReference type="Proteomes" id="UP000189369">
    <property type="component" value="Chromosome"/>
</dbReference>
<dbReference type="OrthoDB" id="9800332at2"/>
<keyword evidence="11" id="KW-0460">Magnesium</keyword>
<dbReference type="AlphaFoldDB" id="A0A1U9K0D4"/>
<comment type="function">
    <text evidence="11">Catalyzes the specific phosphorylation of the 3-hydroxyl group of shikimic acid using ATP as a cosubstrate.</text>
</comment>
<dbReference type="UniPathway" id="UPA00053">
    <property type="reaction ID" value="UER00088"/>
</dbReference>
<keyword evidence="8 11" id="KW-0067">ATP-binding</keyword>
<dbReference type="PANTHER" id="PTHR21087">
    <property type="entry name" value="SHIKIMATE KINASE"/>
    <property type="match status" value="1"/>
</dbReference>
<dbReference type="GO" id="GO:0000287">
    <property type="term" value="F:magnesium ion binding"/>
    <property type="evidence" value="ECO:0007669"/>
    <property type="project" value="UniProtKB-UniRule"/>
</dbReference>
<evidence type="ECO:0000313" key="12">
    <source>
        <dbReference type="EMBL" id="AQS51481.1"/>
    </source>
</evidence>
<dbReference type="PANTHER" id="PTHR21087:SF16">
    <property type="entry name" value="SHIKIMATE KINASE 1, CHLOROPLASTIC"/>
    <property type="match status" value="1"/>
</dbReference>
<dbReference type="InterPro" id="IPR031322">
    <property type="entry name" value="Shikimate/glucono_kinase"/>
</dbReference>
<evidence type="ECO:0000256" key="1">
    <source>
        <dbReference type="ARBA" id="ARBA00004842"/>
    </source>
</evidence>
<feature type="binding site" evidence="11">
    <location>
        <begin position="41"/>
        <end position="46"/>
    </location>
    <ligand>
        <name>ATP</name>
        <dbReference type="ChEBI" id="CHEBI:30616"/>
    </ligand>
</feature>
<dbReference type="GO" id="GO:0004765">
    <property type="term" value="F:shikimate kinase activity"/>
    <property type="evidence" value="ECO:0007669"/>
    <property type="project" value="UniProtKB-UniRule"/>
</dbReference>
<dbReference type="HAMAP" id="MF_00109">
    <property type="entry name" value="Shikimate_kinase"/>
    <property type="match status" value="1"/>
</dbReference>
<evidence type="ECO:0000256" key="4">
    <source>
        <dbReference type="ARBA" id="ARBA00022605"/>
    </source>
</evidence>
<reference evidence="12 13" key="1">
    <citation type="submission" date="2017-01" db="EMBL/GenBank/DDBJ databases">
        <title>Complete Genome Sequence of Paenalcaligenes hominis, Isolated from a paraplegic Patient with neurogenic bladder.</title>
        <authorList>
            <person name="Mukhopadhyay R."/>
            <person name="Joaquin J."/>
            <person name="Hogue R."/>
            <person name="Kilaru A."/>
            <person name="Jospin G."/>
            <person name="Mars K."/>
            <person name="Eisen J.A."/>
            <person name="Chaturvedi V."/>
        </authorList>
    </citation>
    <scope>NUCLEOTIDE SEQUENCE [LARGE SCALE GENOMIC DNA]</scope>
    <source>
        <strain evidence="12 13">15S00501</strain>
    </source>
</reference>
<protein>
    <recommendedName>
        <fullName evidence="3 11">Shikimate kinase</fullName>
        <shortName evidence="11">SK</shortName>
        <ecNumber evidence="3 11">2.7.1.71</ecNumber>
    </recommendedName>
</protein>
<evidence type="ECO:0000256" key="5">
    <source>
        <dbReference type="ARBA" id="ARBA00022679"/>
    </source>
</evidence>
<keyword evidence="6 11" id="KW-0547">Nucleotide-binding</keyword>
<evidence type="ECO:0000256" key="9">
    <source>
        <dbReference type="ARBA" id="ARBA00023141"/>
    </source>
</evidence>
<evidence type="ECO:0000256" key="10">
    <source>
        <dbReference type="ARBA" id="ARBA00048567"/>
    </source>
</evidence>
<comment type="subcellular location">
    <subcellularLocation>
        <location evidence="11">Cytoplasm</location>
    </subcellularLocation>
</comment>
<evidence type="ECO:0000256" key="2">
    <source>
        <dbReference type="ARBA" id="ARBA00006997"/>
    </source>
</evidence>
<comment type="cofactor">
    <cofactor evidence="11">
        <name>Mg(2+)</name>
        <dbReference type="ChEBI" id="CHEBI:18420"/>
    </cofactor>
    <text evidence="11">Binds 1 Mg(2+) ion per subunit.</text>
</comment>
<evidence type="ECO:0000256" key="7">
    <source>
        <dbReference type="ARBA" id="ARBA00022777"/>
    </source>
</evidence>
<comment type="pathway">
    <text evidence="1 11">Metabolic intermediate biosynthesis; chorismate biosynthesis; chorismate from D-erythrose 4-phosphate and phosphoenolpyruvate: step 5/7.</text>
</comment>
<dbReference type="RefSeq" id="WP_077734053.1">
    <property type="nucleotide sequence ID" value="NZ_JBHRVR010000001.1"/>
</dbReference>
<evidence type="ECO:0000313" key="13">
    <source>
        <dbReference type="Proteomes" id="UP000189369"/>
    </source>
</evidence>
<proteinExistence type="inferred from homology"/>
<dbReference type="KEGG" id="phn:PAEH1_07800"/>
<comment type="similarity">
    <text evidence="2 11">Belongs to the shikimate kinase family.</text>
</comment>
<dbReference type="EMBL" id="CP019697">
    <property type="protein sequence ID" value="AQS51481.1"/>
    <property type="molecule type" value="Genomic_DNA"/>
</dbReference>
<evidence type="ECO:0000256" key="3">
    <source>
        <dbReference type="ARBA" id="ARBA00012154"/>
    </source>
</evidence>
<dbReference type="GO" id="GO:0009423">
    <property type="term" value="P:chorismate biosynthetic process"/>
    <property type="evidence" value="ECO:0007669"/>
    <property type="project" value="UniProtKB-UniRule"/>
</dbReference>
<evidence type="ECO:0000256" key="8">
    <source>
        <dbReference type="ARBA" id="ARBA00022840"/>
    </source>
</evidence>
<dbReference type="Gene3D" id="3.40.50.300">
    <property type="entry name" value="P-loop containing nucleotide triphosphate hydrolases"/>
    <property type="match status" value="1"/>
</dbReference>
<evidence type="ECO:0000256" key="6">
    <source>
        <dbReference type="ARBA" id="ARBA00022741"/>
    </source>
</evidence>
<keyword evidence="11" id="KW-0479">Metal-binding</keyword>